<dbReference type="PIRSF" id="PIRSF010312">
    <property type="entry name" value="Sulphur_oxidation_SoxY"/>
    <property type="match status" value="1"/>
</dbReference>
<dbReference type="EMBL" id="CP124755">
    <property type="protein sequence ID" value="WGZ91621.1"/>
    <property type="molecule type" value="Genomic_DNA"/>
</dbReference>
<dbReference type="NCBIfam" id="TIGR04488">
    <property type="entry name" value="SoxY_true_GGCGG"/>
    <property type="match status" value="1"/>
</dbReference>
<keyword evidence="1 2" id="KW-0732">Signal</keyword>
<gene>
    <name evidence="4" type="primary">soxY</name>
    <name evidence="4" type="ORF">QJT80_03905</name>
</gene>
<reference evidence="4" key="1">
    <citation type="journal article" date="2023" name="Int. J. Mol. Sci.">
        <title>Metagenomics Revealed a New Genus 'Candidatus Thiocaldithrix dubininis' gen. nov., sp. nov. and a New Species 'Candidatus Thiothrix putei' sp. nov. in the Family Thiotrichaceae, Some Members of Which Have Traits of Both Na+- and H+-Motive Energetics.</title>
        <authorList>
            <person name="Ravin N.V."/>
            <person name="Muntyan M.S."/>
            <person name="Smolyakov D.D."/>
            <person name="Rudenko T.S."/>
            <person name="Beletsky A.V."/>
            <person name="Mardanov A.V."/>
            <person name="Grabovich M.Y."/>
        </authorList>
    </citation>
    <scope>NUCLEOTIDE SEQUENCE</scope>
    <source>
        <strain evidence="4">GKL-01</strain>
    </source>
</reference>
<dbReference type="Gene3D" id="2.60.40.2470">
    <property type="entry name" value="SoxY domain"/>
    <property type="match status" value="1"/>
</dbReference>
<dbReference type="InterPro" id="IPR032711">
    <property type="entry name" value="SoxY"/>
</dbReference>
<protein>
    <submittedName>
        <fullName evidence="4">Thiosulfate oxidation carrier protein SoxY</fullName>
    </submittedName>
</protein>
<evidence type="ECO:0000256" key="1">
    <source>
        <dbReference type="ARBA" id="ARBA00022729"/>
    </source>
</evidence>
<evidence type="ECO:0000256" key="2">
    <source>
        <dbReference type="SAM" id="SignalP"/>
    </source>
</evidence>
<dbReference type="PROSITE" id="PS51318">
    <property type="entry name" value="TAT"/>
    <property type="match status" value="1"/>
</dbReference>
<feature type="chain" id="PRO_5041724510" evidence="2">
    <location>
        <begin position="33"/>
        <end position="151"/>
    </location>
</feature>
<dbReference type="Proteomes" id="UP001300672">
    <property type="component" value="Chromosome"/>
</dbReference>
<name>A0AA95KGC8_9GAMM</name>
<feature type="signal peptide" evidence="2">
    <location>
        <begin position="1"/>
        <end position="32"/>
    </location>
</feature>
<evidence type="ECO:0000259" key="3">
    <source>
        <dbReference type="Pfam" id="PF13501"/>
    </source>
</evidence>
<organism evidence="4">
    <name type="scientific">Candidatus Thiocaldithrix dubininis</name>
    <dbReference type="NCBI Taxonomy" id="3080823"/>
    <lineage>
        <taxon>Bacteria</taxon>
        <taxon>Pseudomonadati</taxon>
        <taxon>Pseudomonadota</taxon>
        <taxon>Gammaproteobacteria</taxon>
        <taxon>Thiotrichales</taxon>
        <taxon>Thiotrichaceae</taxon>
        <taxon>Candidatus Thiocaldithrix</taxon>
    </lineage>
</organism>
<dbReference type="AlphaFoldDB" id="A0AA95KGC8"/>
<dbReference type="InterPro" id="IPR006311">
    <property type="entry name" value="TAT_signal"/>
</dbReference>
<dbReference type="NCBIfam" id="TIGR01409">
    <property type="entry name" value="TAT_signal_seq"/>
    <property type="match status" value="1"/>
</dbReference>
<evidence type="ECO:0000313" key="4">
    <source>
        <dbReference type="EMBL" id="WGZ91621.1"/>
    </source>
</evidence>
<dbReference type="Pfam" id="PF13501">
    <property type="entry name" value="SoxY"/>
    <property type="match status" value="1"/>
</dbReference>
<dbReference type="InterPro" id="IPR019546">
    <property type="entry name" value="TAT_signal_bac_arc"/>
</dbReference>
<dbReference type="KEGG" id="tdu:QJT80_03905"/>
<dbReference type="InterPro" id="IPR016568">
    <property type="entry name" value="Sulphur_oxidation_SoxY"/>
</dbReference>
<sequence length="151" mass="15511">MQRRKFLQYTAIAGSAGVLAGTGLLMPTLAHAEGSGAFAAKNLKDTLTALNATPEESDKIKIKAPDIAEDGSVVPVTVSSEIEGTTELSILVENNPTPLAATFVFGEGTKAEASTRLKMGKTSNVIVVAKAGDKTYSAKKEVKVTIGGCGG</sequence>
<dbReference type="InterPro" id="IPR038162">
    <property type="entry name" value="SoxY_sf"/>
</dbReference>
<feature type="domain" description="Ig-like SoxY" evidence="3">
    <location>
        <begin position="51"/>
        <end position="149"/>
    </location>
</feature>
<reference evidence="4" key="2">
    <citation type="submission" date="2023-04" db="EMBL/GenBank/DDBJ databases">
        <authorList>
            <person name="Beletskiy A.V."/>
            <person name="Mardanov A.V."/>
            <person name="Ravin N.V."/>
        </authorList>
    </citation>
    <scope>NUCLEOTIDE SEQUENCE</scope>
    <source>
        <strain evidence="4">GKL-01</strain>
    </source>
</reference>
<accession>A0AA95KGC8</accession>
<proteinExistence type="predicted"/>